<dbReference type="InterPro" id="IPR036875">
    <property type="entry name" value="Znf_CCHC_sf"/>
</dbReference>
<dbReference type="GO" id="GO:0071037">
    <property type="term" value="P:nuclear polyadenylation-dependent snRNA catabolic process"/>
    <property type="evidence" value="ECO:0007669"/>
    <property type="project" value="TreeGrafter"/>
</dbReference>
<dbReference type="GO" id="GO:0071038">
    <property type="term" value="P:TRAMP-dependent tRNA surveillance pathway"/>
    <property type="evidence" value="ECO:0007669"/>
    <property type="project" value="TreeGrafter"/>
</dbReference>
<evidence type="ECO:0000256" key="1">
    <source>
        <dbReference type="ARBA" id="ARBA00004123"/>
    </source>
</evidence>
<evidence type="ECO:0000256" key="3">
    <source>
        <dbReference type="ARBA" id="ARBA00022723"/>
    </source>
</evidence>
<evidence type="ECO:0000256" key="7">
    <source>
        <dbReference type="ARBA" id="ARBA00023242"/>
    </source>
</evidence>
<feature type="domain" description="CCHC-type" evidence="10">
    <location>
        <begin position="297"/>
        <end position="310"/>
    </location>
</feature>
<dbReference type="OrthoDB" id="7608935at2759"/>
<dbReference type="EC" id="3.1.13.2" evidence="11"/>
<keyword evidence="5 8" id="KW-0863">Zinc-finger</keyword>
<dbReference type="GO" id="GO:0071039">
    <property type="term" value="P:nuclear polyadenylation-dependent CUT catabolic process"/>
    <property type="evidence" value="ECO:0007669"/>
    <property type="project" value="TreeGrafter"/>
</dbReference>
<keyword evidence="11" id="KW-0378">Hydrolase</keyword>
<feature type="compositionally biased region" description="Gly residues" evidence="9">
    <location>
        <begin position="603"/>
        <end position="613"/>
    </location>
</feature>
<dbReference type="SUPFAM" id="SSF57756">
    <property type="entry name" value="Retrovirus zinc finger-like domains"/>
    <property type="match status" value="2"/>
</dbReference>
<dbReference type="SMART" id="SM00343">
    <property type="entry name" value="ZnF_C2HC"/>
    <property type="match status" value="5"/>
</dbReference>
<protein>
    <submittedName>
        <fullName evidence="11">Putative Exoribonuclease H</fullName>
        <ecNumber evidence="11">3.1.13.2</ecNumber>
    </submittedName>
</protein>
<dbReference type="GO" id="GO:0071031">
    <property type="term" value="P:nuclear mRNA surveillance of mRNA 3'-end processing"/>
    <property type="evidence" value="ECO:0007669"/>
    <property type="project" value="TreeGrafter"/>
</dbReference>
<dbReference type="GO" id="GO:0006397">
    <property type="term" value="P:mRNA processing"/>
    <property type="evidence" value="ECO:0007669"/>
    <property type="project" value="UniProtKB-KW"/>
</dbReference>
<dbReference type="PROSITE" id="PS50158">
    <property type="entry name" value="ZF_CCHC"/>
    <property type="match status" value="2"/>
</dbReference>
<evidence type="ECO:0000313" key="12">
    <source>
        <dbReference type="Proteomes" id="UP000237144"/>
    </source>
</evidence>
<keyword evidence="3" id="KW-0479">Metal-binding</keyword>
<feature type="compositionally biased region" description="Polar residues" evidence="9">
    <location>
        <begin position="155"/>
        <end position="165"/>
    </location>
</feature>
<gene>
    <name evidence="11" type="ORF">BMF94_6432</name>
</gene>
<feature type="compositionally biased region" description="Gly residues" evidence="9">
    <location>
        <begin position="490"/>
        <end position="499"/>
    </location>
</feature>
<feature type="compositionally biased region" description="Gly residues" evidence="9">
    <location>
        <begin position="568"/>
        <end position="582"/>
    </location>
</feature>
<dbReference type="AlphaFoldDB" id="A0A2S5B156"/>
<dbReference type="GO" id="GO:0071036">
    <property type="term" value="P:nuclear polyadenylation-dependent snoRNA catabolic process"/>
    <property type="evidence" value="ECO:0007669"/>
    <property type="project" value="TreeGrafter"/>
</dbReference>
<feature type="compositionally biased region" description="Acidic residues" evidence="9">
    <location>
        <begin position="220"/>
        <end position="248"/>
    </location>
</feature>
<evidence type="ECO:0000259" key="10">
    <source>
        <dbReference type="PROSITE" id="PS50158"/>
    </source>
</evidence>
<feature type="compositionally biased region" description="Basic and acidic residues" evidence="9">
    <location>
        <begin position="531"/>
        <end position="540"/>
    </location>
</feature>
<dbReference type="STRING" id="741276.A0A2S5B156"/>
<dbReference type="GO" id="GO:0004533">
    <property type="term" value="F:exoribonuclease H activity"/>
    <property type="evidence" value="ECO:0007669"/>
    <property type="project" value="UniProtKB-EC"/>
</dbReference>
<keyword evidence="6" id="KW-0862">Zinc</keyword>
<keyword evidence="2" id="KW-0507">mRNA processing</keyword>
<dbReference type="InterPro" id="IPR051644">
    <property type="entry name" value="TRAMP_AT-DNA-binding"/>
</dbReference>
<feature type="region of interest" description="Disordered" evidence="9">
    <location>
        <begin position="146"/>
        <end position="174"/>
    </location>
</feature>
<feature type="compositionally biased region" description="Low complexity" evidence="9">
    <location>
        <begin position="639"/>
        <end position="648"/>
    </location>
</feature>
<dbReference type="Gene3D" id="4.10.60.10">
    <property type="entry name" value="Zinc finger, CCHC-type"/>
    <property type="match status" value="2"/>
</dbReference>
<evidence type="ECO:0000256" key="9">
    <source>
        <dbReference type="SAM" id="MobiDB-lite"/>
    </source>
</evidence>
<keyword evidence="7" id="KW-0539">Nucleus</keyword>
<feature type="domain" description="CCHC-type" evidence="10">
    <location>
        <begin position="336"/>
        <end position="350"/>
    </location>
</feature>
<proteinExistence type="predicted"/>
<reference evidence="11 12" key="1">
    <citation type="journal article" date="2018" name="Front. Microbiol.">
        <title>Prospects for Fungal Bioremediation of Acidic Radioactive Waste Sites: Characterization and Genome Sequence of Rhodotorula taiwanensis MD1149.</title>
        <authorList>
            <person name="Tkavc R."/>
            <person name="Matrosova V.Y."/>
            <person name="Grichenko O.E."/>
            <person name="Gostincar C."/>
            <person name="Volpe R.P."/>
            <person name="Klimenkova P."/>
            <person name="Gaidamakova E.K."/>
            <person name="Zhou C.E."/>
            <person name="Stewart B.J."/>
            <person name="Lyman M.G."/>
            <person name="Malfatti S.A."/>
            <person name="Rubinfeld B."/>
            <person name="Courtot M."/>
            <person name="Singh J."/>
            <person name="Dalgard C.L."/>
            <person name="Hamilton T."/>
            <person name="Frey K.G."/>
            <person name="Gunde-Cimerman N."/>
            <person name="Dugan L."/>
            <person name="Daly M.J."/>
        </authorList>
    </citation>
    <scope>NUCLEOTIDE SEQUENCE [LARGE SCALE GENOMIC DNA]</scope>
    <source>
        <strain evidence="11 12">MD1149</strain>
    </source>
</reference>
<evidence type="ECO:0000256" key="5">
    <source>
        <dbReference type="ARBA" id="ARBA00022771"/>
    </source>
</evidence>
<dbReference type="Pfam" id="PF00098">
    <property type="entry name" value="zf-CCHC"/>
    <property type="match status" value="2"/>
</dbReference>
<keyword evidence="4" id="KW-0677">Repeat</keyword>
<name>A0A2S5B156_9BASI</name>
<dbReference type="Proteomes" id="UP000237144">
    <property type="component" value="Unassembled WGS sequence"/>
</dbReference>
<feature type="region of interest" description="Disordered" evidence="9">
    <location>
        <begin position="441"/>
        <end position="648"/>
    </location>
</feature>
<accession>A0A2S5B156</accession>
<sequence length="648" mass="67380">MGRTASPKKPSVSNRSLSSRLGVVSAPSPLRFGSSHSASPATSSTGTPVPSIAFDMPAQKRAFDVAVGPATPGGAGVGSTSSSNRSRPDKRSRRQKRKATQPPADTGKESAATATATGDADLEEGEVVEGDFSDLFMVDTTPAAVKPKDRFVPTETLNAATPSKKTTGEPEELVSKPLAAAVEGKELPLAETSMPGAADDAESALDSDDAMRIFAREVAMTDDSDNAEDENDDSDSDEEDEDEPAEEDDFGAAVGQGLMLYDDEEQLQQAIQGRIVDDSAAPTTGRYYKEADLTKTCVLCGEHGHSSRDCTHSQCFICGAIDADHEARNCPVALVCSACGSRGHFARDCPIAPGGSRGSYGQRCNRCGSSNHGAPNCPKLWRIYDTSGPKPPKRKIVLACANCGSGKDHFIDDCMMPRGHPMKHADASAFNRDALGAAGASLPLPSAGPSSSSRRRGGATGKLDMRPRSNTAYEDDAGDDDWFASRNRSNGGGNGGGGGGRDRSRNGGGGRGQQPPPPPAFSGGSRGTHIHFSDSSRNRFEPGPGAHSGSAGRSRRGDYHDQDRDYGASGGRAGGRAGGGGYDSPRDDWRSMYGSERDDRRGGGGGGGGGSGRGTPSLLDRMGTSRSQTPTQHGGGSRRGPSYRGGYV</sequence>
<comment type="subcellular location">
    <subcellularLocation>
        <location evidence="1">Nucleus</location>
    </subcellularLocation>
</comment>
<dbReference type="PANTHER" id="PTHR46543">
    <property type="entry name" value="ZINC FINGER CCHC DOMAIN-CONTAINING PROTEIN 7"/>
    <property type="match status" value="1"/>
</dbReference>
<feature type="region of interest" description="Disordered" evidence="9">
    <location>
        <begin position="218"/>
        <end position="248"/>
    </location>
</feature>
<comment type="caution">
    <text evidence="11">The sequence shown here is derived from an EMBL/GenBank/DDBJ whole genome shotgun (WGS) entry which is preliminary data.</text>
</comment>
<organism evidence="11 12">
    <name type="scientific">Rhodotorula taiwanensis</name>
    <dbReference type="NCBI Taxonomy" id="741276"/>
    <lineage>
        <taxon>Eukaryota</taxon>
        <taxon>Fungi</taxon>
        <taxon>Dikarya</taxon>
        <taxon>Basidiomycota</taxon>
        <taxon>Pucciniomycotina</taxon>
        <taxon>Microbotryomycetes</taxon>
        <taxon>Sporidiobolales</taxon>
        <taxon>Sporidiobolaceae</taxon>
        <taxon>Rhodotorula</taxon>
    </lineage>
</organism>
<evidence type="ECO:0000256" key="4">
    <source>
        <dbReference type="ARBA" id="ARBA00022737"/>
    </source>
</evidence>
<feature type="compositionally biased region" description="Low complexity" evidence="9">
    <location>
        <begin position="33"/>
        <end position="51"/>
    </location>
</feature>
<dbReference type="GO" id="GO:0008270">
    <property type="term" value="F:zinc ion binding"/>
    <property type="evidence" value="ECO:0007669"/>
    <property type="project" value="UniProtKB-KW"/>
</dbReference>
<evidence type="ECO:0000256" key="2">
    <source>
        <dbReference type="ARBA" id="ARBA00022664"/>
    </source>
</evidence>
<dbReference type="PANTHER" id="PTHR46543:SF1">
    <property type="entry name" value="ZINC FINGER CCHC DOMAIN-CONTAINING PROTEIN 7"/>
    <property type="match status" value="1"/>
</dbReference>
<feature type="compositionally biased region" description="Basic residues" evidence="9">
    <location>
        <begin position="88"/>
        <end position="99"/>
    </location>
</feature>
<feature type="compositionally biased region" description="Acidic residues" evidence="9">
    <location>
        <begin position="473"/>
        <end position="482"/>
    </location>
</feature>
<dbReference type="GO" id="GO:0071035">
    <property type="term" value="P:nuclear polyadenylation-dependent rRNA catabolic process"/>
    <property type="evidence" value="ECO:0007669"/>
    <property type="project" value="TreeGrafter"/>
</dbReference>
<feature type="compositionally biased region" description="Basic and acidic residues" evidence="9">
    <location>
        <begin position="584"/>
        <end position="602"/>
    </location>
</feature>
<dbReference type="InterPro" id="IPR001878">
    <property type="entry name" value="Znf_CCHC"/>
</dbReference>
<dbReference type="GO" id="GO:0003723">
    <property type="term" value="F:RNA binding"/>
    <property type="evidence" value="ECO:0007669"/>
    <property type="project" value="TreeGrafter"/>
</dbReference>
<keyword evidence="12" id="KW-1185">Reference proteome</keyword>
<feature type="compositionally biased region" description="Basic and acidic residues" evidence="9">
    <location>
        <begin position="555"/>
        <end position="566"/>
    </location>
</feature>
<evidence type="ECO:0000256" key="6">
    <source>
        <dbReference type="ARBA" id="ARBA00022833"/>
    </source>
</evidence>
<feature type="compositionally biased region" description="Low complexity" evidence="9">
    <location>
        <begin position="441"/>
        <end position="452"/>
    </location>
</feature>
<feature type="region of interest" description="Disordered" evidence="9">
    <location>
        <begin position="186"/>
        <end position="206"/>
    </location>
</feature>
<evidence type="ECO:0000313" key="11">
    <source>
        <dbReference type="EMBL" id="POY70518.1"/>
    </source>
</evidence>
<evidence type="ECO:0000256" key="8">
    <source>
        <dbReference type="PROSITE-ProRule" id="PRU00047"/>
    </source>
</evidence>
<dbReference type="EMBL" id="PJQD01000115">
    <property type="protein sequence ID" value="POY70518.1"/>
    <property type="molecule type" value="Genomic_DNA"/>
</dbReference>
<dbReference type="GO" id="GO:0031499">
    <property type="term" value="C:TRAMP complex"/>
    <property type="evidence" value="ECO:0007669"/>
    <property type="project" value="TreeGrafter"/>
</dbReference>
<feature type="region of interest" description="Disordered" evidence="9">
    <location>
        <begin position="1"/>
        <end position="124"/>
    </location>
</feature>